<organism evidence="1 2">
    <name type="scientific">Rhodopirellula baltica (strain DSM 10527 / NCIMB 13988 / SH1)</name>
    <dbReference type="NCBI Taxonomy" id="243090"/>
    <lineage>
        <taxon>Bacteria</taxon>
        <taxon>Pseudomonadati</taxon>
        <taxon>Planctomycetota</taxon>
        <taxon>Planctomycetia</taxon>
        <taxon>Pirellulales</taxon>
        <taxon>Pirellulaceae</taxon>
        <taxon>Rhodopirellula</taxon>
    </lineage>
</organism>
<dbReference type="KEGG" id="rba:RB3546"/>
<evidence type="ECO:0000313" key="1">
    <source>
        <dbReference type="EMBL" id="CAD73252.1"/>
    </source>
</evidence>
<dbReference type="AlphaFoldDB" id="Q7UU32"/>
<accession>Q7UU32</accession>
<dbReference type="EMBL" id="BX294139">
    <property type="protein sequence ID" value="CAD73252.1"/>
    <property type="molecule type" value="Genomic_DNA"/>
</dbReference>
<dbReference type="Proteomes" id="UP000001025">
    <property type="component" value="Chromosome"/>
</dbReference>
<gene>
    <name evidence="1" type="ordered locus">RB3546</name>
</gene>
<proteinExistence type="predicted"/>
<protein>
    <submittedName>
        <fullName evidence="1">Uncharacterized protein</fullName>
    </submittedName>
</protein>
<sequence length="37" mass="4118">MAYSGPFPARLTAIERPLRTLKMRPHPNIDLATVLAV</sequence>
<dbReference type="STRING" id="243090.RB3546"/>
<dbReference type="EnsemblBacteria" id="CAD73252">
    <property type="protein sequence ID" value="CAD73252"/>
    <property type="gene ID" value="RB3546"/>
</dbReference>
<keyword evidence="2" id="KW-1185">Reference proteome</keyword>
<dbReference type="InParanoid" id="Q7UU32"/>
<name>Q7UU32_RHOBA</name>
<evidence type="ECO:0000313" key="2">
    <source>
        <dbReference type="Proteomes" id="UP000001025"/>
    </source>
</evidence>
<dbReference type="HOGENOM" id="CLU_3347877_0_0_0"/>
<reference evidence="1 2" key="1">
    <citation type="journal article" date="2003" name="Proc. Natl. Acad. Sci. U.S.A.">
        <title>Complete genome sequence of the marine planctomycete Pirellula sp. strain 1.</title>
        <authorList>
            <person name="Gloeckner F.O."/>
            <person name="Kube M."/>
            <person name="Bauer M."/>
            <person name="Teeling H."/>
            <person name="Lombardot T."/>
            <person name="Ludwig W."/>
            <person name="Gade D."/>
            <person name="Beck A."/>
            <person name="Borzym K."/>
            <person name="Heitmann K."/>
            <person name="Rabus R."/>
            <person name="Schlesner H."/>
            <person name="Amann R."/>
            <person name="Reinhardt R."/>
        </authorList>
    </citation>
    <scope>NUCLEOTIDE SEQUENCE [LARGE SCALE GENOMIC DNA]</scope>
    <source>
        <strain evidence="2">DSM 10527 / NCIMB 13988 / SH1</strain>
    </source>
</reference>